<dbReference type="InterPro" id="IPR036390">
    <property type="entry name" value="WH_DNA-bd_sf"/>
</dbReference>
<comment type="similarity">
    <text evidence="1">Belongs to the LysR transcriptional regulatory family.</text>
</comment>
<dbReference type="GO" id="GO:0043565">
    <property type="term" value="F:sequence-specific DNA binding"/>
    <property type="evidence" value="ECO:0007669"/>
    <property type="project" value="TreeGrafter"/>
</dbReference>
<evidence type="ECO:0000256" key="1">
    <source>
        <dbReference type="ARBA" id="ARBA00009437"/>
    </source>
</evidence>
<dbReference type="InterPro" id="IPR036388">
    <property type="entry name" value="WH-like_DNA-bd_sf"/>
</dbReference>
<dbReference type="SUPFAM" id="SSF46785">
    <property type="entry name" value="Winged helix' DNA-binding domain"/>
    <property type="match status" value="1"/>
</dbReference>
<keyword evidence="7" id="KW-1185">Reference proteome</keyword>
<dbReference type="PANTHER" id="PTHR30537">
    <property type="entry name" value="HTH-TYPE TRANSCRIPTIONAL REGULATOR"/>
    <property type="match status" value="1"/>
</dbReference>
<evidence type="ECO:0000256" key="3">
    <source>
        <dbReference type="ARBA" id="ARBA00023125"/>
    </source>
</evidence>
<dbReference type="InterPro" id="IPR058163">
    <property type="entry name" value="LysR-type_TF_proteobact-type"/>
</dbReference>
<feature type="domain" description="HTH lysR-type" evidence="5">
    <location>
        <begin position="1"/>
        <end position="59"/>
    </location>
</feature>
<dbReference type="GO" id="GO:0003700">
    <property type="term" value="F:DNA-binding transcription factor activity"/>
    <property type="evidence" value="ECO:0007669"/>
    <property type="project" value="InterPro"/>
</dbReference>
<organism evidence="6 7">
    <name type="scientific">Agaribacter marinus</name>
    <dbReference type="NCBI Taxonomy" id="1431249"/>
    <lineage>
        <taxon>Bacteria</taxon>
        <taxon>Pseudomonadati</taxon>
        <taxon>Pseudomonadota</taxon>
        <taxon>Gammaproteobacteria</taxon>
        <taxon>Alteromonadales</taxon>
        <taxon>Alteromonadaceae</taxon>
        <taxon>Agaribacter</taxon>
    </lineage>
</organism>
<dbReference type="InterPro" id="IPR000847">
    <property type="entry name" value="LysR_HTH_N"/>
</dbReference>
<evidence type="ECO:0000256" key="4">
    <source>
        <dbReference type="ARBA" id="ARBA00023163"/>
    </source>
</evidence>
<dbReference type="Pfam" id="PF00126">
    <property type="entry name" value="HTH_1"/>
    <property type="match status" value="1"/>
</dbReference>
<evidence type="ECO:0000259" key="5">
    <source>
        <dbReference type="PROSITE" id="PS50931"/>
    </source>
</evidence>
<sequence length="304" mass="34293">MDRITTMNAFVTVANEGSFTKAAEKLDISNQLVSKYVSHLEELLNTRLFNRTTRKVHLTEAGEQCFQHAQHILESMNDMEGYFGQLTQEAQGILNINAPVSFSTLHLAQLLADFKLKYPAITVNLQLNDRKIDVIEEGFDLALRIGSLKNSSMIAKKLASVRLVLCASPDYINKHGKPNSPEELIPEHYLRYSHMESHQNDSPLLNILTQKKYRQGANFVSNNGEVLTAAAVAGQGYVYQPTFIAGEALKQGKLQIILPEFEPNPVGLYAVYPHRKLLASKLRVFLAFFDDYYGSPPYWDHFNT</sequence>
<name>A0AA37SX06_9ALTE</name>
<dbReference type="Proteomes" id="UP001156601">
    <property type="component" value="Unassembled WGS sequence"/>
</dbReference>
<reference evidence="6" key="1">
    <citation type="journal article" date="2014" name="Int. J. Syst. Evol. Microbiol.">
        <title>Complete genome sequence of Corynebacterium casei LMG S-19264T (=DSM 44701T), isolated from a smear-ripened cheese.</title>
        <authorList>
            <consortium name="US DOE Joint Genome Institute (JGI-PGF)"/>
            <person name="Walter F."/>
            <person name="Albersmeier A."/>
            <person name="Kalinowski J."/>
            <person name="Ruckert C."/>
        </authorList>
    </citation>
    <scope>NUCLEOTIDE SEQUENCE</scope>
    <source>
        <strain evidence="6">NBRC 110023</strain>
    </source>
</reference>
<comment type="caution">
    <text evidence="6">The sequence shown here is derived from an EMBL/GenBank/DDBJ whole genome shotgun (WGS) entry which is preliminary data.</text>
</comment>
<dbReference type="PANTHER" id="PTHR30537:SF5">
    <property type="entry name" value="HTH-TYPE TRANSCRIPTIONAL ACTIVATOR TTDR-RELATED"/>
    <property type="match status" value="1"/>
</dbReference>
<evidence type="ECO:0000313" key="7">
    <source>
        <dbReference type="Proteomes" id="UP001156601"/>
    </source>
</evidence>
<accession>A0AA37SX06</accession>
<dbReference type="AlphaFoldDB" id="A0AA37SX06"/>
<dbReference type="FunFam" id="1.10.10.10:FF:000001">
    <property type="entry name" value="LysR family transcriptional regulator"/>
    <property type="match status" value="1"/>
</dbReference>
<gene>
    <name evidence="6" type="ORF">GCM10007852_22610</name>
</gene>
<dbReference type="RefSeq" id="WP_284217715.1">
    <property type="nucleotide sequence ID" value="NZ_BSOT01000006.1"/>
</dbReference>
<keyword evidence="3" id="KW-0238">DNA-binding</keyword>
<dbReference type="GO" id="GO:0006351">
    <property type="term" value="P:DNA-templated transcription"/>
    <property type="evidence" value="ECO:0007669"/>
    <property type="project" value="TreeGrafter"/>
</dbReference>
<dbReference type="CDD" id="cd08422">
    <property type="entry name" value="PBP2_CrgA_like"/>
    <property type="match status" value="1"/>
</dbReference>
<evidence type="ECO:0000313" key="6">
    <source>
        <dbReference type="EMBL" id="GLR71353.1"/>
    </source>
</evidence>
<dbReference type="Gene3D" id="3.40.190.290">
    <property type="match status" value="1"/>
</dbReference>
<keyword evidence="4" id="KW-0804">Transcription</keyword>
<dbReference type="InterPro" id="IPR005119">
    <property type="entry name" value="LysR_subst-bd"/>
</dbReference>
<dbReference type="SUPFAM" id="SSF53850">
    <property type="entry name" value="Periplasmic binding protein-like II"/>
    <property type="match status" value="1"/>
</dbReference>
<protein>
    <submittedName>
        <fullName evidence="6">LysR family transcriptional regulator</fullName>
    </submittedName>
</protein>
<proteinExistence type="inferred from homology"/>
<evidence type="ECO:0000256" key="2">
    <source>
        <dbReference type="ARBA" id="ARBA00023015"/>
    </source>
</evidence>
<reference evidence="6" key="2">
    <citation type="submission" date="2023-01" db="EMBL/GenBank/DDBJ databases">
        <title>Draft genome sequence of Agaribacter marinus strain NBRC 110023.</title>
        <authorList>
            <person name="Sun Q."/>
            <person name="Mori K."/>
        </authorList>
    </citation>
    <scope>NUCLEOTIDE SEQUENCE</scope>
    <source>
        <strain evidence="6">NBRC 110023</strain>
    </source>
</reference>
<dbReference type="PROSITE" id="PS50931">
    <property type="entry name" value="HTH_LYSR"/>
    <property type="match status" value="1"/>
</dbReference>
<dbReference type="EMBL" id="BSOT01000006">
    <property type="protein sequence ID" value="GLR71353.1"/>
    <property type="molecule type" value="Genomic_DNA"/>
</dbReference>
<keyword evidence="2" id="KW-0805">Transcription regulation</keyword>
<dbReference type="Gene3D" id="1.10.10.10">
    <property type="entry name" value="Winged helix-like DNA-binding domain superfamily/Winged helix DNA-binding domain"/>
    <property type="match status" value="1"/>
</dbReference>
<dbReference type="Pfam" id="PF03466">
    <property type="entry name" value="LysR_substrate"/>
    <property type="match status" value="1"/>
</dbReference>